<dbReference type="SMART" id="SM00421">
    <property type="entry name" value="HTH_LUXR"/>
    <property type="match status" value="1"/>
</dbReference>
<evidence type="ECO:0000259" key="4">
    <source>
        <dbReference type="PROSITE" id="PS50043"/>
    </source>
</evidence>
<dbReference type="SUPFAM" id="SSF46894">
    <property type="entry name" value="C-terminal effector domain of the bipartite response regulators"/>
    <property type="match status" value="1"/>
</dbReference>
<proteinExistence type="predicted"/>
<organism evidence="6 7">
    <name type="scientific">Amycolatopsis rhabdoformis</name>
    <dbReference type="NCBI Taxonomy" id="1448059"/>
    <lineage>
        <taxon>Bacteria</taxon>
        <taxon>Bacillati</taxon>
        <taxon>Actinomycetota</taxon>
        <taxon>Actinomycetes</taxon>
        <taxon>Pseudonocardiales</taxon>
        <taxon>Pseudonocardiaceae</taxon>
        <taxon>Amycolatopsis</taxon>
    </lineage>
</organism>
<protein>
    <submittedName>
        <fullName evidence="6">Response regulator transcription factor</fullName>
    </submittedName>
</protein>
<evidence type="ECO:0000256" key="1">
    <source>
        <dbReference type="ARBA" id="ARBA00022553"/>
    </source>
</evidence>
<dbReference type="InterPro" id="IPR039420">
    <property type="entry name" value="WalR-like"/>
</dbReference>
<dbReference type="SMART" id="SM00448">
    <property type="entry name" value="REC"/>
    <property type="match status" value="1"/>
</dbReference>
<dbReference type="PANTHER" id="PTHR43214">
    <property type="entry name" value="TWO-COMPONENT RESPONSE REGULATOR"/>
    <property type="match status" value="1"/>
</dbReference>
<dbReference type="PRINTS" id="PR00038">
    <property type="entry name" value="HTHLUXR"/>
</dbReference>
<name>A0ABZ1IDT0_9PSEU</name>
<dbReference type="InterPro" id="IPR011006">
    <property type="entry name" value="CheY-like_superfamily"/>
</dbReference>
<evidence type="ECO:0000259" key="5">
    <source>
        <dbReference type="PROSITE" id="PS50110"/>
    </source>
</evidence>
<keyword evidence="1 3" id="KW-0597">Phosphoprotein</keyword>
<dbReference type="EMBL" id="CP142149">
    <property type="protein sequence ID" value="WSE32422.1"/>
    <property type="molecule type" value="Genomic_DNA"/>
</dbReference>
<evidence type="ECO:0000313" key="7">
    <source>
        <dbReference type="Proteomes" id="UP001330812"/>
    </source>
</evidence>
<evidence type="ECO:0000313" key="6">
    <source>
        <dbReference type="EMBL" id="WSE32422.1"/>
    </source>
</evidence>
<gene>
    <name evidence="6" type="ORF">VSH64_09935</name>
</gene>
<dbReference type="Pfam" id="PF00072">
    <property type="entry name" value="Response_reg"/>
    <property type="match status" value="1"/>
</dbReference>
<dbReference type="InterPro" id="IPR016032">
    <property type="entry name" value="Sig_transdc_resp-reg_C-effctor"/>
</dbReference>
<dbReference type="Proteomes" id="UP001330812">
    <property type="component" value="Chromosome"/>
</dbReference>
<feature type="domain" description="Response regulatory" evidence="5">
    <location>
        <begin position="10"/>
        <end position="131"/>
    </location>
</feature>
<evidence type="ECO:0000256" key="2">
    <source>
        <dbReference type="ARBA" id="ARBA00023125"/>
    </source>
</evidence>
<dbReference type="SUPFAM" id="SSF52172">
    <property type="entry name" value="CheY-like"/>
    <property type="match status" value="1"/>
</dbReference>
<feature type="modified residue" description="4-aspartylphosphate" evidence="3">
    <location>
        <position position="66"/>
    </location>
</feature>
<reference evidence="6 7" key="1">
    <citation type="journal article" date="2015" name="Int. J. Syst. Evol. Microbiol.">
        <title>Amycolatopsis rhabdoformis sp. nov., an actinomycete isolated from a tropical forest soil.</title>
        <authorList>
            <person name="Souza W.R."/>
            <person name="Silva R.E."/>
            <person name="Goodfellow M."/>
            <person name="Busarakam K."/>
            <person name="Figueiro F.S."/>
            <person name="Ferreira D."/>
            <person name="Rodrigues-Filho E."/>
            <person name="Moraes L.A.B."/>
            <person name="Zucchi T.D."/>
        </authorList>
    </citation>
    <scope>NUCLEOTIDE SEQUENCE [LARGE SCALE GENOMIC DNA]</scope>
    <source>
        <strain evidence="6 7">NCIMB 14900</strain>
    </source>
</reference>
<dbReference type="RefSeq" id="WP_326835229.1">
    <property type="nucleotide sequence ID" value="NZ_CP142149.1"/>
</dbReference>
<dbReference type="Pfam" id="PF00196">
    <property type="entry name" value="GerE"/>
    <property type="match status" value="1"/>
</dbReference>
<accession>A0ABZ1IDT0</accession>
<evidence type="ECO:0000256" key="3">
    <source>
        <dbReference type="PROSITE-ProRule" id="PRU00169"/>
    </source>
</evidence>
<dbReference type="PROSITE" id="PS50110">
    <property type="entry name" value="RESPONSE_REGULATORY"/>
    <property type="match status" value="1"/>
</dbReference>
<dbReference type="PROSITE" id="PS50043">
    <property type="entry name" value="HTH_LUXR_2"/>
    <property type="match status" value="1"/>
</dbReference>
<dbReference type="InterPro" id="IPR001789">
    <property type="entry name" value="Sig_transdc_resp-reg_receiver"/>
</dbReference>
<dbReference type="Gene3D" id="3.40.50.2300">
    <property type="match status" value="1"/>
</dbReference>
<keyword evidence="2" id="KW-0238">DNA-binding</keyword>
<dbReference type="InterPro" id="IPR000792">
    <property type="entry name" value="Tscrpt_reg_LuxR_C"/>
</dbReference>
<feature type="domain" description="HTH luxR-type" evidence="4">
    <location>
        <begin position="152"/>
        <end position="217"/>
    </location>
</feature>
<dbReference type="InterPro" id="IPR058245">
    <property type="entry name" value="NreC/VraR/RcsB-like_REC"/>
</dbReference>
<dbReference type="CDD" id="cd06170">
    <property type="entry name" value="LuxR_C_like"/>
    <property type="match status" value="1"/>
</dbReference>
<keyword evidence="7" id="KW-1185">Reference proteome</keyword>
<sequence>MTEPAPEQIRLMLVDDHAVVRAGLRSYADAVPGFVVVGEAVDGTDALERLAELARRGRLPEVVLMDLVLPGIDGIQAGSVITARYPTVKILIMTSFSESGNVRRAVDAGLSGYLLKDAGSDEIVAAVRAAARGELYLDSAITRCLTGPVDRGGAGLDGLTPREREVLLHLAKGLSNIQIANRLQISERTARTHVSNLFAKLGVASRTQAALLAVREGLTSERA</sequence>
<dbReference type="CDD" id="cd17535">
    <property type="entry name" value="REC_NarL-like"/>
    <property type="match status" value="1"/>
</dbReference>